<dbReference type="PANTHER" id="PTHR36587">
    <property type="entry name" value="EXPRESSION SITE-ASSOCIATED GENE 3 (ESAG3)-LIKE PROTEIN"/>
    <property type="match status" value="1"/>
</dbReference>
<dbReference type="OrthoDB" id="422736at2759"/>
<accession>A0A3M7MH88</accession>
<protein>
    <submittedName>
        <fullName evidence="2">Legume-like lectin family</fullName>
    </submittedName>
</protein>
<evidence type="ECO:0000256" key="1">
    <source>
        <dbReference type="SAM" id="MobiDB-lite"/>
    </source>
</evidence>
<dbReference type="CDD" id="cd22997">
    <property type="entry name" value="GT_LH"/>
    <property type="match status" value="1"/>
</dbReference>
<dbReference type="Proteomes" id="UP000265663">
    <property type="component" value="Unassembled WGS sequence"/>
</dbReference>
<organism evidence="2 3">
    <name type="scientific">Pyrenophora seminiperda CCB06</name>
    <dbReference type="NCBI Taxonomy" id="1302712"/>
    <lineage>
        <taxon>Eukaryota</taxon>
        <taxon>Fungi</taxon>
        <taxon>Dikarya</taxon>
        <taxon>Ascomycota</taxon>
        <taxon>Pezizomycotina</taxon>
        <taxon>Dothideomycetes</taxon>
        <taxon>Pleosporomycetidae</taxon>
        <taxon>Pleosporales</taxon>
        <taxon>Pleosporineae</taxon>
        <taxon>Pleosporaceae</taxon>
        <taxon>Pyrenophora</taxon>
    </lineage>
</organism>
<gene>
    <name evidence="2" type="ORF">GMOD_00004596</name>
</gene>
<proteinExistence type="predicted"/>
<reference evidence="2 3" key="1">
    <citation type="journal article" date="2014" name="PLoS ONE">
        <title>De novo Genome Assembly of the Fungal Plant Pathogen Pyrenophora semeniperda.</title>
        <authorList>
            <person name="Soliai M.M."/>
            <person name="Meyer S.E."/>
            <person name="Udall J.A."/>
            <person name="Elzinga D.E."/>
            <person name="Hermansen R.A."/>
            <person name="Bodily P.M."/>
            <person name="Hart A.A."/>
            <person name="Coleman C.E."/>
        </authorList>
    </citation>
    <scope>NUCLEOTIDE SEQUENCE [LARGE SCALE GENOMIC DNA]</scope>
    <source>
        <strain evidence="2 3">CCB06</strain>
        <tissue evidence="2">Mycelium</tissue>
    </source>
</reference>
<sequence>MVSYHAYTYKGAYTNKLPKKKAISSGYQDLSLYYPWRPYFPTRPPIIDAPLKTPSNTTLQIEKGAIGHVPPKLKKTSPNFHLITPADRDTRGFCETTLSAMLLNYPPPTVPLLYTRFVSDVEREGDTLNSTLHYLSNEKLVKDDDLILVVDGKESWFQLPSEVIVIQYKRLLADANLRLRKKYGVDKGGYQKVNQTIVFGAQKLCEGDDVACKYVPPSTLSEKTYETETAHLISDLPAKFISSKMVIGPAADMKVLYQAAVEKFTEAKSQSQTVQSVFATLFAEQQLKRDEVEVSRERAGARFKNLITGRRRKSGAEQRLERAGAGFANSTRRDLSMGLDYTHTLFQPTTYCTSDELVPLVHDNSTDLTQYNHAATTSPHLLLSLPPALNDTSPPFWRPDIIGKNPSPNSKPAYISKLEYRLELDTLPSRTLPWSAIPLIQNTYTGAVPAIFLNTSPQHHHHHPTPAANITWTTLWYSPHKRALLRNYFRAPQSPTGYHDSLVGGDRYWDTRGGRGGVWTAREQIWFPWGEVDGVCGSLAHMQQVFQDGKGVWLHEMERGAESMRISEQQQYMAEREKAVKEEEGVVVREKKEMEKEKGKVVGVEGKKIDFEMLKVLDEEAETAAAVGVAQEERQQSGGGGDGENRIRSKKRRRRLDIEMGCLRYC</sequence>
<keyword evidence="2" id="KW-0430">Lectin</keyword>
<dbReference type="PANTHER" id="PTHR36587:SF2">
    <property type="entry name" value="EXPRESSION SITE-ASSOCIATED GENE 3 (ESAG3)-LIKE PROTEIN"/>
    <property type="match status" value="1"/>
</dbReference>
<dbReference type="GO" id="GO:0030246">
    <property type="term" value="F:carbohydrate binding"/>
    <property type="evidence" value="ECO:0007669"/>
    <property type="project" value="UniProtKB-KW"/>
</dbReference>
<evidence type="ECO:0000313" key="3">
    <source>
        <dbReference type="Proteomes" id="UP000265663"/>
    </source>
</evidence>
<dbReference type="EMBL" id="KE747843">
    <property type="protein sequence ID" value="RMZ73802.1"/>
    <property type="molecule type" value="Genomic_DNA"/>
</dbReference>
<evidence type="ECO:0000313" key="2">
    <source>
        <dbReference type="EMBL" id="RMZ73802.1"/>
    </source>
</evidence>
<dbReference type="AlphaFoldDB" id="A0A3M7MH88"/>
<feature type="region of interest" description="Disordered" evidence="1">
    <location>
        <begin position="627"/>
        <end position="652"/>
    </location>
</feature>
<keyword evidence="3" id="KW-1185">Reference proteome</keyword>
<name>A0A3M7MH88_9PLEO</name>